<protein>
    <submittedName>
        <fullName evidence="3">Uncharacterized protein</fullName>
    </submittedName>
</protein>
<gene>
    <name evidence="3" type="ORF">DFH07DRAFT_727797</name>
</gene>
<proteinExistence type="predicted"/>
<sequence length="250" mass="28215">LENIDPALWSPSKKMRTLYAHLGTTSAGSLLLRSPKIKSYNNPILPPVIQAIPGSIVKPNWLLSSPGTSNEPCKTRNQLEAEIVALQKELALAHQNVIVRDKIIEEGNATMVFQNIGLRKMNEALHQQEEKATTDRARLFKGKAQVLSGDEFYDTVKGRKVKEAGKEAKKVAREKKKQMREEIEREWAAMKERHVADVEAWSQECSKLFQEGVRKKDLPPKPKLGKKPTLPAIDDEDDELEDEPDEEADM</sequence>
<dbReference type="Proteomes" id="UP001215280">
    <property type="component" value="Unassembled WGS sequence"/>
</dbReference>
<keyword evidence="1" id="KW-0175">Coiled coil</keyword>
<evidence type="ECO:0000313" key="4">
    <source>
        <dbReference type="Proteomes" id="UP001215280"/>
    </source>
</evidence>
<feature type="coiled-coil region" evidence="1">
    <location>
        <begin position="161"/>
        <end position="193"/>
    </location>
</feature>
<name>A0AAD7KIB0_9AGAR</name>
<keyword evidence="4" id="KW-1185">Reference proteome</keyword>
<evidence type="ECO:0000256" key="2">
    <source>
        <dbReference type="SAM" id="MobiDB-lite"/>
    </source>
</evidence>
<feature type="region of interest" description="Disordered" evidence="2">
    <location>
        <begin position="210"/>
        <end position="250"/>
    </location>
</feature>
<feature type="compositionally biased region" description="Acidic residues" evidence="2">
    <location>
        <begin position="233"/>
        <end position="250"/>
    </location>
</feature>
<dbReference type="AlphaFoldDB" id="A0AAD7KIB0"/>
<comment type="caution">
    <text evidence="3">The sequence shown here is derived from an EMBL/GenBank/DDBJ whole genome shotgun (WGS) entry which is preliminary data.</text>
</comment>
<dbReference type="EMBL" id="JARJLG010000002">
    <property type="protein sequence ID" value="KAJ7783737.1"/>
    <property type="molecule type" value="Genomic_DNA"/>
</dbReference>
<evidence type="ECO:0000313" key="3">
    <source>
        <dbReference type="EMBL" id="KAJ7783737.1"/>
    </source>
</evidence>
<accession>A0AAD7KIB0</accession>
<organism evidence="3 4">
    <name type="scientific">Mycena maculata</name>
    <dbReference type="NCBI Taxonomy" id="230809"/>
    <lineage>
        <taxon>Eukaryota</taxon>
        <taxon>Fungi</taxon>
        <taxon>Dikarya</taxon>
        <taxon>Basidiomycota</taxon>
        <taxon>Agaricomycotina</taxon>
        <taxon>Agaricomycetes</taxon>
        <taxon>Agaricomycetidae</taxon>
        <taxon>Agaricales</taxon>
        <taxon>Marasmiineae</taxon>
        <taxon>Mycenaceae</taxon>
        <taxon>Mycena</taxon>
    </lineage>
</organism>
<reference evidence="3" key="1">
    <citation type="submission" date="2023-03" db="EMBL/GenBank/DDBJ databases">
        <title>Massive genome expansion in bonnet fungi (Mycena s.s.) driven by repeated elements and novel gene families across ecological guilds.</title>
        <authorList>
            <consortium name="Lawrence Berkeley National Laboratory"/>
            <person name="Harder C.B."/>
            <person name="Miyauchi S."/>
            <person name="Viragh M."/>
            <person name="Kuo A."/>
            <person name="Thoen E."/>
            <person name="Andreopoulos B."/>
            <person name="Lu D."/>
            <person name="Skrede I."/>
            <person name="Drula E."/>
            <person name="Henrissat B."/>
            <person name="Morin E."/>
            <person name="Kohler A."/>
            <person name="Barry K."/>
            <person name="LaButti K."/>
            <person name="Morin E."/>
            <person name="Salamov A."/>
            <person name="Lipzen A."/>
            <person name="Mereny Z."/>
            <person name="Hegedus B."/>
            <person name="Baldrian P."/>
            <person name="Stursova M."/>
            <person name="Weitz H."/>
            <person name="Taylor A."/>
            <person name="Grigoriev I.V."/>
            <person name="Nagy L.G."/>
            <person name="Martin F."/>
            <person name="Kauserud H."/>
        </authorList>
    </citation>
    <scope>NUCLEOTIDE SEQUENCE</scope>
    <source>
        <strain evidence="3">CBHHK188m</strain>
    </source>
</reference>
<evidence type="ECO:0000256" key="1">
    <source>
        <dbReference type="SAM" id="Coils"/>
    </source>
</evidence>
<feature type="non-terminal residue" evidence="3">
    <location>
        <position position="1"/>
    </location>
</feature>